<feature type="region of interest" description="Interaction with substrate tRNA" evidence="10">
    <location>
        <begin position="161"/>
        <end position="165"/>
    </location>
</feature>
<evidence type="ECO:0000256" key="12">
    <source>
        <dbReference type="RuleBase" id="RU003784"/>
    </source>
</evidence>
<dbReference type="HAMAP" id="MF_00185">
    <property type="entry name" value="IPP_trans"/>
    <property type="match status" value="1"/>
</dbReference>
<evidence type="ECO:0000256" key="13">
    <source>
        <dbReference type="RuleBase" id="RU003785"/>
    </source>
</evidence>
<evidence type="ECO:0000256" key="9">
    <source>
        <dbReference type="ARBA" id="ARBA00049563"/>
    </source>
</evidence>
<evidence type="ECO:0000256" key="3">
    <source>
        <dbReference type="ARBA" id="ARBA00005842"/>
    </source>
</evidence>
<name>A0A931MWD6_9HYPH</name>
<keyword evidence="15" id="KW-1185">Reference proteome</keyword>
<evidence type="ECO:0000256" key="7">
    <source>
        <dbReference type="ARBA" id="ARBA00022840"/>
    </source>
</evidence>
<reference evidence="14" key="1">
    <citation type="submission" date="2020-12" db="EMBL/GenBank/DDBJ databases">
        <title>Methylobrevis albus sp. nov., isolated from fresh water lack sediment.</title>
        <authorList>
            <person name="Zou Q."/>
        </authorList>
    </citation>
    <scope>NUCLEOTIDE SEQUENCE</scope>
    <source>
        <strain evidence="14">L22</strain>
    </source>
</reference>
<feature type="site" description="Interaction with substrate tRNA" evidence="10">
    <location>
        <position position="125"/>
    </location>
</feature>
<comment type="catalytic activity">
    <reaction evidence="9 10 11">
        <text>adenosine(37) in tRNA + dimethylallyl diphosphate = N(6)-dimethylallyladenosine(37) in tRNA + diphosphate</text>
        <dbReference type="Rhea" id="RHEA:26482"/>
        <dbReference type="Rhea" id="RHEA-COMP:10162"/>
        <dbReference type="Rhea" id="RHEA-COMP:10375"/>
        <dbReference type="ChEBI" id="CHEBI:33019"/>
        <dbReference type="ChEBI" id="CHEBI:57623"/>
        <dbReference type="ChEBI" id="CHEBI:74411"/>
        <dbReference type="ChEBI" id="CHEBI:74415"/>
        <dbReference type="EC" id="2.5.1.75"/>
    </reaction>
</comment>
<comment type="caution">
    <text evidence="10">Lacks conserved residue(s) required for the propagation of feature annotation.</text>
</comment>
<comment type="cofactor">
    <cofactor evidence="1 10">
        <name>Mg(2+)</name>
        <dbReference type="ChEBI" id="CHEBI:18420"/>
    </cofactor>
</comment>
<dbReference type="GO" id="GO:0005524">
    <property type="term" value="F:ATP binding"/>
    <property type="evidence" value="ECO:0007669"/>
    <property type="project" value="UniProtKB-UniRule"/>
</dbReference>
<protein>
    <recommendedName>
        <fullName evidence="10">tRNA dimethylallyltransferase</fullName>
        <ecNumber evidence="10">2.5.1.75</ecNumber>
    </recommendedName>
    <alternativeName>
        <fullName evidence="10">Dimethylallyl diphosphate:tRNA dimethylallyltransferase</fullName>
        <shortName evidence="10">DMAPP:tRNA dimethylallyltransferase</shortName>
        <shortName evidence="10">DMATase</shortName>
    </alternativeName>
    <alternativeName>
        <fullName evidence="10">Isopentenyl-diphosphate:tRNA isopentenyltransferase</fullName>
        <shortName evidence="10">IPP transferase</shortName>
        <shortName evidence="10">IPPT</shortName>
        <shortName evidence="10">IPTase</shortName>
    </alternativeName>
</protein>
<comment type="caution">
    <text evidence="14">The sequence shown here is derived from an EMBL/GenBank/DDBJ whole genome shotgun (WGS) entry which is preliminary data.</text>
</comment>
<evidence type="ECO:0000256" key="5">
    <source>
        <dbReference type="ARBA" id="ARBA00022694"/>
    </source>
</evidence>
<organism evidence="14 15">
    <name type="scientific">Methylobrevis albus</name>
    <dbReference type="NCBI Taxonomy" id="2793297"/>
    <lineage>
        <taxon>Bacteria</taxon>
        <taxon>Pseudomonadati</taxon>
        <taxon>Pseudomonadota</taxon>
        <taxon>Alphaproteobacteria</taxon>
        <taxon>Hyphomicrobiales</taxon>
        <taxon>Pleomorphomonadaceae</taxon>
        <taxon>Methylobrevis</taxon>
    </lineage>
</organism>
<evidence type="ECO:0000256" key="2">
    <source>
        <dbReference type="ARBA" id="ARBA00003213"/>
    </source>
</evidence>
<dbReference type="Gene3D" id="1.10.20.140">
    <property type="match status" value="1"/>
</dbReference>
<dbReference type="PANTHER" id="PTHR11088">
    <property type="entry name" value="TRNA DIMETHYLALLYLTRANSFERASE"/>
    <property type="match status" value="1"/>
</dbReference>
<keyword evidence="5 10" id="KW-0819">tRNA processing</keyword>
<proteinExistence type="inferred from homology"/>
<dbReference type="Proteomes" id="UP000631694">
    <property type="component" value="Unassembled WGS sequence"/>
</dbReference>
<dbReference type="EMBL" id="JADZLT010000040">
    <property type="protein sequence ID" value="MBH0236723.1"/>
    <property type="molecule type" value="Genomic_DNA"/>
</dbReference>
<dbReference type="GO" id="GO:0006400">
    <property type="term" value="P:tRNA modification"/>
    <property type="evidence" value="ECO:0007669"/>
    <property type="project" value="TreeGrafter"/>
</dbReference>
<evidence type="ECO:0000256" key="4">
    <source>
        <dbReference type="ARBA" id="ARBA00022679"/>
    </source>
</evidence>
<dbReference type="InterPro" id="IPR027417">
    <property type="entry name" value="P-loop_NTPase"/>
</dbReference>
<dbReference type="PANTHER" id="PTHR11088:SF60">
    <property type="entry name" value="TRNA DIMETHYLALLYLTRANSFERASE"/>
    <property type="match status" value="1"/>
</dbReference>
<keyword evidence="4 10" id="KW-0808">Transferase</keyword>
<dbReference type="GO" id="GO:0052381">
    <property type="term" value="F:tRNA dimethylallyltransferase activity"/>
    <property type="evidence" value="ECO:0007669"/>
    <property type="project" value="UniProtKB-UniRule"/>
</dbReference>
<dbReference type="Gene3D" id="3.40.50.300">
    <property type="entry name" value="P-loop containing nucleotide triphosphate hydrolases"/>
    <property type="match status" value="1"/>
</dbReference>
<feature type="site" description="Interaction with substrate tRNA" evidence="10">
    <location>
        <position position="103"/>
    </location>
</feature>
<dbReference type="NCBIfam" id="TIGR00174">
    <property type="entry name" value="miaA"/>
    <property type="match status" value="1"/>
</dbReference>
<sequence length="317" mass="32890">MGASGPAVLIAGPTASGKTALAVGLAAALGGEVINADSMQVYRELSILTARPTAAEMGGVPHHLFGHVAAGELYTVARWLADAEAALADVRARGRRPILVGGTGLYFSALVRGFSTVPAVPDAVRARWRERGAEIGPAGLHAILAERDPAMAARLRPTDPQRLLRALEVLEATGRSLADWQQETTRPLLGAGAWSGIVLTPDRTALRARIARRFAAMAAAGGLEEAARLDALGLDPVLPSMRAIGVPEMIAAARGDRSADDAVAAAITATRQYAKRQETWFRNQFSDWFRVDPLAGEGAALATALGHFGAGAGGAAG</sequence>
<feature type="region of interest" description="Interaction with substrate tRNA" evidence="10">
    <location>
        <begin position="37"/>
        <end position="40"/>
    </location>
</feature>
<accession>A0A931MWD6</accession>
<comment type="subunit">
    <text evidence="10">Monomer.</text>
</comment>
<keyword evidence="6 10" id="KW-0547">Nucleotide-binding</keyword>
<dbReference type="EC" id="2.5.1.75" evidence="10"/>
<evidence type="ECO:0000313" key="15">
    <source>
        <dbReference type="Proteomes" id="UP000631694"/>
    </source>
</evidence>
<evidence type="ECO:0000256" key="10">
    <source>
        <dbReference type="HAMAP-Rule" id="MF_00185"/>
    </source>
</evidence>
<comment type="similarity">
    <text evidence="3 10 13">Belongs to the IPP transferase family.</text>
</comment>
<evidence type="ECO:0000256" key="11">
    <source>
        <dbReference type="RuleBase" id="RU003783"/>
    </source>
</evidence>
<evidence type="ECO:0000256" key="1">
    <source>
        <dbReference type="ARBA" id="ARBA00001946"/>
    </source>
</evidence>
<dbReference type="InterPro" id="IPR018022">
    <property type="entry name" value="IPT"/>
</dbReference>
<dbReference type="SUPFAM" id="SSF52540">
    <property type="entry name" value="P-loop containing nucleoside triphosphate hydrolases"/>
    <property type="match status" value="2"/>
</dbReference>
<evidence type="ECO:0000256" key="6">
    <source>
        <dbReference type="ARBA" id="ARBA00022741"/>
    </source>
</evidence>
<dbReference type="InterPro" id="IPR039657">
    <property type="entry name" value="Dimethylallyltransferase"/>
</dbReference>
<keyword evidence="7 10" id="KW-0067">ATP-binding</keyword>
<dbReference type="Pfam" id="PF01715">
    <property type="entry name" value="IPPT"/>
    <property type="match status" value="1"/>
</dbReference>
<keyword evidence="8 10" id="KW-0460">Magnesium</keyword>
<evidence type="ECO:0000313" key="14">
    <source>
        <dbReference type="EMBL" id="MBH0236723.1"/>
    </source>
</evidence>
<gene>
    <name evidence="10 14" type="primary">miaA</name>
    <name evidence="14" type="ORF">I5731_02715</name>
</gene>
<dbReference type="AlphaFoldDB" id="A0A931MWD6"/>
<evidence type="ECO:0000256" key="8">
    <source>
        <dbReference type="ARBA" id="ARBA00022842"/>
    </source>
</evidence>
<dbReference type="RefSeq" id="WP_197309825.1">
    <property type="nucleotide sequence ID" value="NZ_JADZLT010000040.1"/>
</dbReference>
<feature type="binding site" evidence="10">
    <location>
        <begin position="14"/>
        <end position="19"/>
    </location>
    <ligand>
        <name>substrate</name>
    </ligand>
</feature>
<feature type="binding site" evidence="10">
    <location>
        <begin position="12"/>
        <end position="19"/>
    </location>
    <ligand>
        <name>ATP</name>
        <dbReference type="ChEBI" id="CHEBI:30616"/>
    </ligand>
</feature>
<comment type="function">
    <text evidence="2 10 12">Catalyzes the transfer of a dimethylallyl group onto the adenine at position 37 in tRNAs that read codons beginning with uridine, leading to the formation of N6-(dimethylallyl)adenosine (i(6)A).</text>
</comment>